<keyword evidence="2" id="KW-1185">Reference proteome</keyword>
<evidence type="ECO:0000313" key="1">
    <source>
        <dbReference type="EMBL" id="KLN59614.1"/>
    </source>
</evidence>
<dbReference type="AlphaFoldDB" id="A0A0H2MAR1"/>
<organism evidence="1 2">
    <name type="scientific">Kiloniella spongiae</name>
    <dbReference type="NCBI Taxonomy" id="1489064"/>
    <lineage>
        <taxon>Bacteria</taxon>
        <taxon>Pseudomonadati</taxon>
        <taxon>Pseudomonadota</taxon>
        <taxon>Alphaproteobacteria</taxon>
        <taxon>Rhodospirillales</taxon>
        <taxon>Kiloniellaceae</taxon>
        <taxon>Kiloniella</taxon>
    </lineage>
</organism>
<dbReference type="Pfam" id="PF09391">
    <property type="entry name" value="DUF2000"/>
    <property type="match status" value="1"/>
</dbReference>
<name>A0A0H2MAR1_9PROT</name>
<sequence>MPIGFIANTASVLSLSIGKQHPEIIGQDMVDSNGSPHQGITVLPIPILKGTAPLLHEIREKLRPHEPELTVVDLITATRTTQTYAQYSNKMLTTPVDQLNYCGIALYGTKKLINKFTGNLGLLR</sequence>
<dbReference type="InterPro" id="IPR018988">
    <property type="entry name" value="DUF2000"/>
</dbReference>
<dbReference type="InterPro" id="IPR023476">
    <property type="entry name" value="Pep_tRNA_hydro_II_dom_sf"/>
</dbReference>
<protein>
    <recommendedName>
        <fullName evidence="3">DUF2000 domain-containing protein</fullName>
    </recommendedName>
</protein>
<dbReference type="InterPro" id="IPR017021">
    <property type="entry name" value="UCP033763"/>
</dbReference>
<dbReference type="EMBL" id="LAQL01000013">
    <property type="protein sequence ID" value="KLN59614.1"/>
    <property type="molecule type" value="Genomic_DNA"/>
</dbReference>
<reference evidence="1 2" key="1">
    <citation type="submission" date="2015-03" db="EMBL/GenBank/DDBJ databases">
        <title>Genome Sequence of Kiloniella spongiae MEBiC09566, isolated from a marine sponge.</title>
        <authorList>
            <person name="Shao Z."/>
            <person name="Wang L."/>
            <person name="Li X."/>
        </authorList>
    </citation>
    <scope>NUCLEOTIDE SEQUENCE [LARGE SCALE GENOMIC DNA]</scope>
    <source>
        <strain evidence="1 2">MEBiC09566</strain>
    </source>
</reference>
<dbReference type="Proteomes" id="UP000035444">
    <property type="component" value="Unassembled WGS sequence"/>
</dbReference>
<accession>A0A0H2MAR1</accession>
<dbReference type="PATRIC" id="fig|1489064.4.peg.423"/>
<dbReference type="Gene3D" id="3.40.1490.10">
    <property type="entry name" value="Bit1"/>
    <property type="match status" value="1"/>
</dbReference>
<evidence type="ECO:0008006" key="3">
    <source>
        <dbReference type="Google" id="ProtNLM"/>
    </source>
</evidence>
<gene>
    <name evidence="1" type="ORF">WH96_17155</name>
</gene>
<evidence type="ECO:0000313" key="2">
    <source>
        <dbReference type="Proteomes" id="UP000035444"/>
    </source>
</evidence>
<dbReference type="SUPFAM" id="SSF102462">
    <property type="entry name" value="Peptidyl-tRNA hydrolase II"/>
    <property type="match status" value="1"/>
</dbReference>
<comment type="caution">
    <text evidence="1">The sequence shown here is derived from an EMBL/GenBank/DDBJ whole genome shotgun (WGS) entry which is preliminary data.</text>
</comment>
<dbReference type="PIRSF" id="PIRSF033736">
    <property type="entry name" value="UCP033763"/>
    <property type="match status" value="1"/>
</dbReference>
<proteinExistence type="predicted"/>